<dbReference type="Gene3D" id="1.20.1250.20">
    <property type="entry name" value="MFS general substrate transporter like domains"/>
    <property type="match status" value="1"/>
</dbReference>
<feature type="transmembrane region" description="Helical" evidence="6">
    <location>
        <begin position="63"/>
        <end position="81"/>
    </location>
</feature>
<dbReference type="PANTHER" id="PTHR23508">
    <property type="entry name" value="CARBOXYLIC ACID TRANSPORTER PROTEIN HOMOLOG"/>
    <property type="match status" value="1"/>
</dbReference>
<dbReference type="GO" id="GO:0046943">
    <property type="term" value="F:carboxylic acid transmembrane transporter activity"/>
    <property type="evidence" value="ECO:0007669"/>
    <property type="project" value="TreeGrafter"/>
</dbReference>
<feature type="domain" description="Major facilitator superfamily (MFS) profile" evidence="7">
    <location>
        <begin position="26"/>
        <end position="260"/>
    </location>
</feature>
<feature type="transmembrane region" description="Helical" evidence="6">
    <location>
        <begin position="93"/>
        <end position="111"/>
    </location>
</feature>
<keyword evidence="2 6" id="KW-0812">Transmembrane</keyword>
<evidence type="ECO:0000259" key="7">
    <source>
        <dbReference type="PROSITE" id="PS50850"/>
    </source>
</evidence>
<evidence type="ECO:0000256" key="2">
    <source>
        <dbReference type="ARBA" id="ARBA00022692"/>
    </source>
</evidence>
<dbReference type="PROSITE" id="PS50850">
    <property type="entry name" value="MFS"/>
    <property type="match status" value="1"/>
</dbReference>
<evidence type="ECO:0000256" key="5">
    <source>
        <dbReference type="SAM" id="MobiDB-lite"/>
    </source>
</evidence>
<organism evidence="8 9">
    <name type="scientific">Methylobacterium aquaticum</name>
    <dbReference type="NCBI Taxonomy" id="270351"/>
    <lineage>
        <taxon>Bacteria</taxon>
        <taxon>Pseudomonadati</taxon>
        <taxon>Pseudomonadota</taxon>
        <taxon>Alphaproteobacteria</taxon>
        <taxon>Hyphomicrobiales</taxon>
        <taxon>Methylobacteriaceae</taxon>
        <taxon>Methylobacterium</taxon>
    </lineage>
</organism>
<dbReference type="Proteomes" id="UP000035929">
    <property type="component" value="Unassembled WGS sequence"/>
</dbReference>
<feature type="transmembrane region" description="Helical" evidence="6">
    <location>
        <begin position="24"/>
        <end position="51"/>
    </location>
</feature>
<dbReference type="EMBL" id="LABX01000220">
    <property type="protein sequence ID" value="KMO28949.1"/>
    <property type="molecule type" value="Genomic_DNA"/>
</dbReference>
<dbReference type="InterPro" id="IPR036259">
    <property type="entry name" value="MFS_trans_sf"/>
</dbReference>
<dbReference type="OrthoDB" id="9784658at2"/>
<feature type="non-terminal residue" evidence="8">
    <location>
        <position position="260"/>
    </location>
</feature>
<keyword evidence="3 6" id="KW-1133">Transmembrane helix</keyword>
<dbReference type="InterPro" id="IPR020846">
    <property type="entry name" value="MFS_dom"/>
</dbReference>
<protein>
    <recommendedName>
        <fullName evidence="7">Major facilitator superfamily (MFS) profile domain-containing protein</fullName>
    </recommendedName>
</protein>
<sequence>MSTTPDLTDPRAAIRQGAMTPFQVAAVAVCVLICALDGFDVLVVAFTAASIAKDFALKPTDLGLLFSAGLAGMGLGALLIAPLSDRFGRRTTLLLCLAILCTGMLAAAAAGNLTELALVRLFTGLGIGGGLATVNIVVAEYATDRWRNLSISLMSLGYPIGATLGGAFSVTLIAAYGWRSVYVFGGLVALALVPAVLAFLPESLDYLIARRPAGALAKVNRVLARLGRPALDALPAPSRAGEGREAGAGLSALTRPRRGR</sequence>
<feature type="transmembrane region" description="Helical" evidence="6">
    <location>
        <begin position="181"/>
        <end position="200"/>
    </location>
</feature>
<feature type="transmembrane region" description="Helical" evidence="6">
    <location>
        <begin position="151"/>
        <end position="175"/>
    </location>
</feature>
<dbReference type="GO" id="GO:0005886">
    <property type="term" value="C:plasma membrane"/>
    <property type="evidence" value="ECO:0007669"/>
    <property type="project" value="TreeGrafter"/>
</dbReference>
<gene>
    <name evidence="8" type="ORF">VP06_25930</name>
</gene>
<feature type="transmembrane region" description="Helical" evidence="6">
    <location>
        <begin position="117"/>
        <end position="139"/>
    </location>
</feature>
<name>A0A0J6S5J7_9HYPH</name>
<evidence type="ECO:0000256" key="6">
    <source>
        <dbReference type="SAM" id="Phobius"/>
    </source>
</evidence>
<dbReference type="InterPro" id="IPR011701">
    <property type="entry name" value="MFS"/>
</dbReference>
<accession>A0A0J6S5J7</accession>
<evidence type="ECO:0000313" key="9">
    <source>
        <dbReference type="Proteomes" id="UP000035929"/>
    </source>
</evidence>
<proteinExistence type="predicted"/>
<comment type="subcellular location">
    <subcellularLocation>
        <location evidence="1">Membrane</location>
        <topology evidence="1">Multi-pass membrane protein</topology>
    </subcellularLocation>
</comment>
<dbReference type="PANTHER" id="PTHR23508:SF10">
    <property type="entry name" value="CARBOXYLIC ACID TRANSPORTER PROTEIN HOMOLOG"/>
    <property type="match status" value="1"/>
</dbReference>
<reference evidence="8 9" key="1">
    <citation type="submission" date="2015-03" db="EMBL/GenBank/DDBJ databases">
        <title>Genome sequencing of Methylobacterium aquaticum DSM16371 type strain.</title>
        <authorList>
            <person name="Chaudhry V."/>
            <person name="Patil P.B."/>
        </authorList>
    </citation>
    <scope>NUCLEOTIDE SEQUENCE [LARGE SCALE GENOMIC DNA]</scope>
    <source>
        <strain evidence="8 9">DSM 16371</strain>
    </source>
</reference>
<keyword evidence="4 6" id="KW-0472">Membrane</keyword>
<feature type="region of interest" description="Disordered" evidence="5">
    <location>
        <begin position="237"/>
        <end position="260"/>
    </location>
</feature>
<evidence type="ECO:0000256" key="1">
    <source>
        <dbReference type="ARBA" id="ARBA00004141"/>
    </source>
</evidence>
<evidence type="ECO:0000313" key="8">
    <source>
        <dbReference type="EMBL" id="KMO28949.1"/>
    </source>
</evidence>
<dbReference type="RefSeq" id="WP_048466677.1">
    <property type="nucleotide sequence ID" value="NZ_LABX01000220.1"/>
</dbReference>
<evidence type="ECO:0000256" key="4">
    <source>
        <dbReference type="ARBA" id="ARBA00023136"/>
    </source>
</evidence>
<dbReference type="AlphaFoldDB" id="A0A0J6S5J7"/>
<comment type="caution">
    <text evidence="8">The sequence shown here is derived from an EMBL/GenBank/DDBJ whole genome shotgun (WGS) entry which is preliminary data.</text>
</comment>
<evidence type="ECO:0000256" key="3">
    <source>
        <dbReference type="ARBA" id="ARBA00022989"/>
    </source>
</evidence>
<dbReference type="SUPFAM" id="SSF103473">
    <property type="entry name" value="MFS general substrate transporter"/>
    <property type="match status" value="1"/>
</dbReference>
<dbReference type="Pfam" id="PF07690">
    <property type="entry name" value="MFS_1"/>
    <property type="match status" value="1"/>
</dbReference>